<dbReference type="EMBL" id="CASHTH010001830">
    <property type="protein sequence ID" value="CAI8020479.1"/>
    <property type="molecule type" value="Genomic_DNA"/>
</dbReference>
<feature type="region of interest" description="Disordered" evidence="3">
    <location>
        <begin position="241"/>
        <end position="262"/>
    </location>
</feature>
<dbReference type="EC" id="2.7.1.23" evidence="2"/>
<dbReference type="SUPFAM" id="SSF111331">
    <property type="entry name" value="NAD kinase/diacylglycerol kinase-like"/>
    <property type="match status" value="1"/>
</dbReference>
<evidence type="ECO:0000256" key="3">
    <source>
        <dbReference type="SAM" id="MobiDB-lite"/>
    </source>
</evidence>
<evidence type="ECO:0000256" key="1">
    <source>
        <dbReference type="ARBA" id="ARBA00010995"/>
    </source>
</evidence>
<keyword evidence="5" id="KW-1185">Reference proteome</keyword>
<dbReference type="AlphaFoldDB" id="A0AA35S081"/>
<dbReference type="InterPro" id="IPR039065">
    <property type="entry name" value="AcoX-like"/>
</dbReference>
<dbReference type="Pfam" id="PF01513">
    <property type="entry name" value="NAD_kinase"/>
    <property type="match status" value="1"/>
</dbReference>
<feature type="compositionally biased region" description="Polar residues" evidence="3">
    <location>
        <begin position="251"/>
        <end position="262"/>
    </location>
</feature>
<sequence length="348" mass="37044">MTKVGIIANPAASKDIRRLVAQGRVIPDWEKVNIVRRVLLGLQAVGVEQVVAMPDGSHLCQRARDDSQLHVDLSLLEMPTYFTEGDTIRAAGMMAQEGVTCLVTLGGDGTNRAVACGSSTIPVVPISTGTNNVFPQMVEGTLAGLVAGLVASGKLLPDWVSVTSKTLAVYVDNEYRDLALVDVALSRERYVATRAIWDLSTLYEVFLTRAEPAAIGLSSVGARLQHISLSDAGGLRYVLAGRNASPDGEPGQSTETQGMSHGAGQSTVLAPVAPGMVAEVHIASWARLAEGERVEVERRHSTIALDGERALTVTPQQKVEISVQRNGPPVVQVERALQVAAELGLFRR</sequence>
<dbReference type="GO" id="GO:0006741">
    <property type="term" value="P:NADP+ biosynthetic process"/>
    <property type="evidence" value="ECO:0007669"/>
    <property type="project" value="InterPro"/>
</dbReference>
<evidence type="ECO:0000313" key="5">
    <source>
        <dbReference type="Proteomes" id="UP001174909"/>
    </source>
</evidence>
<comment type="similarity">
    <text evidence="1">Belongs to the NAD kinase family.</text>
</comment>
<comment type="caution">
    <text evidence="4">The sequence shown here is derived from an EMBL/GenBank/DDBJ whole genome shotgun (WGS) entry which is preliminary data.</text>
</comment>
<dbReference type="PANTHER" id="PTHR40697:SF3">
    <property type="entry name" value="ACETOIN CATABOLISM PROTEIN X"/>
    <property type="match status" value="1"/>
</dbReference>
<dbReference type="Proteomes" id="UP001174909">
    <property type="component" value="Unassembled WGS sequence"/>
</dbReference>
<dbReference type="InterPro" id="IPR011391">
    <property type="entry name" value="AcoX_kinase"/>
</dbReference>
<organism evidence="4 5">
    <name type="scientific">Geodia barretti</name>
    <name type="common">Barrett's horny sponge</name>
    <dbReference type="NCBI Taxonomy" id="519541"/>
    <lineage>
        <taxon>Eukaryota</taxon>
        <taxon>Metazoa</taxon>
        <taxon>Porifera</taxon>
        <taxon>Demospongiae</taxon>
        <taxon>Heteroscleromorpha</taxon>
        <taxon>Tetractinellida</taxon>
        <taxon>Astrophorina</taxon>
        <taxon>Geodiidae</taxon>
        <taxon>Geodia</taxon>
    </lineage>
</organism>
<dbReference type="InterPro" id="IPR016064">
    <property type="entry name" value="NAD/diacylglycerol_kinase_sf"/>
</dbReference>
<proteinExistence type="inferred from homology"/>
<dbReference type="GO" id="GO:0003951">
    <property type="term" value="F:NAD+ kinase activity"/>
    <property type="evidence" value="ECO:0007669"/>
    <property type="project" value="UniProtKB-EC"/>
</dbReference>
<evidence type="ECO:0000256" key="2">
    <source>
        <dbReference type="ARBA" id="ARBA00012120"/>
    </source>
</evidence>
<dbReference type="PANTHER" id="PTHR40697">
    <property type="entry name" value="ACETOIN CATABOLISM PROTEIN X"/>
    <property type="match status" value="1"/>
</dbReference>
<accession>A0AA35S081</accession>
<dbReference type="InterPro" id="IPR002504">
    <property type="entry name" value="NADK"/>
</dbReference>
<dbReference type="PIRSF" id="PIRSF018567">
    <property type="entry name" value="AcoX"/>
    <property type="match status" value="1"/>
</dbReference>
<evidence type="ECO:0000313" key="4">
    <source>
        <dbReference type="EMBL" id="CAI8020479.1"/>
    </source>
</evidence>
<gene>
    <name evidence="4" type="ORF">GBAR_LOCUS12255</name>
</gene>
<name>A0AA35S081_GEOBA</name>
<reference evidence="4" key="1">
    <citation type="submission" date="2023-03" db="EMBL/GenBank/DDBJ databases">
        <authorList>
            <person name="Steffen K."/>
            <person name="Cardenas P."/>
        </authorList>
    </citation>
    <scope>NUCLEOTIDE SEQUENCE</scope>
</reference>
<protein>
    <recommendedName>
        <fullName evidence="2">NAD(+) kinase</fullName>
        <ecNumber evidence="2">2.7.1.23</ecNumber>
    </recommendedName>
</protein>